<dbReference type="PANTHER" id="PTHR10188:SF6">
    <property type="entry name" value="N(4)-(BETA-N-ACETYLGLUCOSAMINYL)-L-ASPARAGINASE"/>
    <property type="match status" value="1"/>
</dbReference>
<organism evidence="4 5">
    <name type="scientific">Culicoidibacter larvae</name>
    <dbReference type="NCBI Taxonomy" id="2579976"/>
    <lineage>
        <taxon>Bacteria</taxon>
        <taxon>Bacillati</taxon>
        <taxon>Bacillota</taxon>
        <taxon>Culicoidibacteria</taxon>
        <taxon>Culicoidibacterales</taxon>
        <taxon>Culicoidibacteraceae</taxon>
        <taxon>Culicoidibacter</taxon>
    </lineage>
</organism>
<dbReference type="GO" id="GO:0016811">
    <property type="term" value="F:hydrolase activity, acting on carbon-nitrogen (but not peptide) bonds, in linear amides"/>
    <property type="evidence" value="ECO:0007669"/>
    <property type="project" value="UniProtKB-ARBA"/>
</dbReference>
<accession>A0A5R8QH13</accession>
<dbReference type="InterPro" id="IPR029055">
    <property type="entry name" value="Ntn_hydrolases_N"/>
</dbReference>
<evidence type="ECO:0000313" key="4">
    <source>
        <dbReference type="EMBL" id="TLG77319.1"/>
    </source>
</evidence>
<name>A0A5R8QH13_9FIRM</name>
<evidence type="ECO:0000256" key="1">
    <source>
        <dbReference type="PIRSR" id="PIRSR600246-1"/>
    </source>
</evidence>
<feature type="site" description="Cleavage; by autolysis" evidence="3">
    <location>
        <begin position="153"/>
        <end position="154"/>
    </location>
</feature>
<dbReference type="InParanoid" id="A0A5R8QH13"/>
<dbReference type="InterPro" id="IPR000246">
    <property type="entry name" value="Peptidase_T2"/>
</dbReference>
<dbReference type="OrthoDB" id="9780217at2"/>
<dbReference type="Pfam" id="PF01112">
    <property type="entry name" value="Asparaginase_2"/>
    <property type="match status" value="1"/>
</dbReference>
<comment type="caution">
    <text evidence="4">The sequence shown here is derived from an EMBL/GenBank/DDBJ whole genome shotgun (WGS) entry which is preliminary data.</text>
</comment>
<proteinExistence type="predicted"/>
<reference evidence="4 5" key="1">
    <citation type="submission" date="2019-05" db="EMBL/GenBank/DDBJ databases">
        <title>Culicoidintestinum kansasii gen. nov., sp. nov. from the gastrointestinal tract of the biting midge, Culicoides sonorensis.</title>
        <authorList>
            <person name="Neupane S."/>
            <person name="Ghosh A."/>
            <person name="Gunther S."/>
            <person name="Martin K."/>
            <person name="Zurek L."/>
        </authorList>
    </citation>
    <scope>NUCLEOTIDE SEQUENCE [LARGE SCALE GENOMIC DNA]</scope>
    <source>
        <strain evidence="4 5">CS-1</strain>
    </source>
</reference>
<evidence type="ECO:0000256" key="2">
    <source>
        <dbReference type="PIRSR" id="PIRSR600246-2"/>
    </source>
</evidence>
<dbReference type="PANTHER" id="PTHR10188">
    <property type="entry name" value="L-ASPARAGINASE"/>
    <property type="match status" value="1"/>
</dbReference>
<feature type="binding site" evidence="2">
    <location>
        <begin position="182"/>
        <end position="185"/>
    </location>
    <ligand>
        <name>substrate</name>
    </ligand>
</feature>
<sequence>MRKRNWVAIATWRMALEGFVQHEAAIRDGKRASEFIPDLVQAVEDYPFYKSVGYGGLPNENGVVQLDAAFMDGDTLAFGAIAGIEDFANPIRIAKQLSVERYNSFLVGEGAMEYARNAGFAQKPMLTERAEKLWQIRKRDIVEKGLAPYDGHDTVCIMAQDQEGSIVAGTSTSGLFMKKAGRVGDSPISGSGLYADSEAGAAAATGLGEDIMKTCVSFQTVLFMQAGMTAQDAVDKAVSQATAQLVRHRGVAGDISVVCVDKDGNFGAATNTDEFSYVVMGEDMRPTVYLTDKHGEHRLADEAWMQAYYDERHKKIED</sequence>
<gene>
    <name evidence="4" type="ORF">FEZ08_01495</name>
</gene>
<dbReference type="GO" id="GO:0005737">
    <property type="term" value="C:cytoplasm"/>
    <property type="evidence" value="ECO:0007669"/>
    <property type="project" value="TreeGrafter"/>
</dbReference>
<dbReference type="RefSeq" id="WP_138189926.1">
    <property type="nucleotide sequence ID" value="NZ_VBWP01000001.1"/>
</dbReference>
<evidence type="ECO:0000313" key="5">
    <source>
        <dbReference type="Proteomes" id="UP000306912"/>
    </source>
</evidence>
<dbReference type="Proteomes" id="UP000306912">
    <property type="component" value="Unassembled WGS sequence"/>
</dbReference>
<feature type="binding site" evidence="2">
    <location>
        <begin position="205"/>
        <end position="208"/>
    </location>
    <ligand>
        <name>substrate</name>
    </ligand>
</feature>
<feature type="active site" description="Nucleophile" evidence="1">
    <location>
        <position position="154"/>
    </location>
</feature>
<dbReference type="Gene3D" id="3.60.20.30">
    <property type="entry name" value="(Glycosyl)asparaginase"/>
    <property type="match status" value="1"/>
</dbReference>
<dbReference type="AlphaFoldDB" id="A0A5R8QH13"/>
<dbReference type="EMBL" id="VBWP01000001">
    <property type="protein sequence ID" value="TLG77319.1"/>
    <property type="molecule type" value="Genomic_DNA"/>
</dbReference>
<dbReference type="SUPFAM" id="SSF56235">
    <property type="entry name" value="N-terminal nucleophile aminohydrolases (Ntn hydrolases)"/>
    <property type="match status" value="1"/>
</dbReference>
<keyword evidence="5" id="KW-1185">Reference proteome</keyword>
<evidence type="ECO:0000256" key="3">
    <source>
        <dbReference type="PIRSR" id="PIRSR600246-3"/>
    </source>
</evidence>
<protein>
    <submittedName>
        <fullName evidence="4">N(4)-(Beta-N-acetylglucosaminyl)-L-asparaginase</fullName>
    </submittedName>
</protein>